<dbReference type="RefSeq" id="WP_178978612.1">
    <property type="nucleotide sequence ID" value="NZ_CAJPUB010000003.1"/>
</dbReference>
<organism evidence="6 7">
    <name type="scientific">Mogibacterium timidum</name>
    <dbReference type="NCBI Taxonomy" id="35519"/>
    <lineage>
        <taxon>Bacteria</taxon>
        <taxon>Bacillati</taxon>
        <taxon>Bacillota</taxon>
        <taxon>Clostridia</taxon>
        <taxon>Peptostreptococcales</taxon>
        <taxon>Anaerovoracaceae</taxon>
        <taxon>Mogibacterium</taxon>
    </lineage>
</organism>
<evidence type="ECO:0000256" key="2">
    <source>
        <dbReference type="ARBA" id="ARBA00022723"/>
    </source>
</evidence>
<keyword evidence="2" id="KW-0479">Metal-binding</keyword>
<evidence type="ECO:0000313" key="7">
    <source>
        <dbReference type="Proteomes" id="UP000526307"/>
    </source>
</evidence>
<dbReference type="PANTHER" id="PTHR43524">
    <property type="entry name" value="RADICAL SAM SUPERFAMILY PROTEIN"/>
    <property type="match status" value="1"/>
</dbReference>
<keyword evidence="3" id="KW-0408">Iron</keyword>
<dbReference type="SFLD" id="SFLDG01386">
    <property type="entry name" value="main_SPASM_domain-containing"/>
    <property type="match status" value="1"/>
</dbReference>
<name>A0A7Y8VS34_9FIRM</name>
<comment type="caution">
    <text evidence="6">The sequence shown here is derived from an EMBL/GenBank/DDBJ whole genome shotgun (WGS) entry which is preliminary data.</text>
</comment>
<keyword evidence="1" id="KW-0949">S-adenosyl-L-methionine</keyword>
<dbReference type="CDD" id="cd01335">
    <property type="entry name" value="Radical_SAM"/>
    <property type="match status" value="1"/>
</dbReference>
<dbReference type="GO" id="GO:0051536">
    <property type="term" value="F:iron-sulfur cluster binding"/>
    <property type="evidence" value="ECO:0007669"/>
    <property type="project" value="UniProtKB-KW"/>
</dbReference>
<keyword evidence="4" id="KW-0411">Iron-sulfur</keyword>
<proteinExistence type="predicted"/>
<dbReference type="Proteomes" id="UP000526307">
    <property type="component" value="Unassembled WGS sequence"/>
</dbReference>
<dbReference type="EMBL" id="JABXYR010000002">
    <property type="protein sequence ID" value="NWO23596.1"/>
    <property type="molecule type" value="Genomic_DNA"/>
</dbReference>
<feature type="domain" description="Radical SAM core" evidence="5">
    <location>
        <begin position="114"/>
        <end position="331"/>
    </location>
</feature>
<dbReference type="GO" id="GO:0003824">
    <property type="term" value="F:catalytic activity"/>
    <property type="evidence" value="ECO:0007669"/>
    <property type="project" value="InterPro"/>
</dbReference>
<dbReference type="InterPro" id="IPR013785">
    <property type="entry name" value="Aldolase_TIM"/>
</dbReference>
<dbReference type="GO" id="GO:0046872">
    <property type="term" value="F:metal ion binding"/>
    <property type="evidence" value="ECO:0007669"/>
    <property type="project" value="UniProtKB-KW"/>
</dbReference>
<evidence type="ECO:0000256" key="1">
    <source>
        <dbReference type="ARBA" id="ARBA00022691"/>
    </source>
</evidence>
<evidence type="ECO:0000313" key="6">
    <source>
        <dbReference type="EMBL" id="NWO23596.1"/>
    </source>
</evidence>
<dbReference type="SUPFAM" id="SSF102114">
    <property type="entry name" value="Radical SAM enzymes"/>
    <property type="match status" value="1"/>
</dbReference>
<evidence type="ECO:0000256" key="4">
    <source>
        <dbReference type="ARBA" id="ARBA00023014"/>
    </source>
</evidence>
<dbReference type="CDD" id="cd21128">
    <property type="entry name" value="SPASM_rSAM"/>
    <property type="match status" value="1"/>
</dbReference>
<protein>
    <submittedName>
        <fullName evidence="6">Radical SAM protein</fullName>
    </submittedName>
</protein>
<gene>
    <name evidence="6" type="ORF">HW270_05910</name>
</gene>
<dbReference type="PANTHER" id="PTHR43524:SF1">
    <property type="entry name" value="RADICAL SAM SUPERFAMILY PROTEIN"/>
    <property type="match status" value="1"/>
</dbReference>
<dbReference type="AlphaFoldDB" id="A0A7Y8VS34"/>
<dbReference type="InterPro" id="IPR058240">
    <property type="entry name" value="rSAM_sf"/>
</dbReference>
<reference evidence="6 7" key="1">
    <citation type="submission" date="2020-06" db="EMBL/GenBank/DDBJ databases">
        <title>Mogibacterium timidum strain W9173 genomic sequence.</title>
        <authorList>
            <person name="Wade W.G."/>
            <person name="Johnston C.D."/>
            <person name="Chen T."/>
            <person name="Dewhirst F.E."/>
        </authorList>
    </citation>
    <scope>NUCLEOTIDE SEQUENCE [LARGE SCALE GENOMIC DNA]</scope>
    <source>
        <strain evidence="6 7">W9173</strain>
    </source>
</reference>
<accession>A0A7Y8VS34</accession>
<dbReference type="PROSITE" id="PS51918">
    <property type="entry name" value="RADICAL_SAM"/>
    <property type="match status" value="1"/>
</dbReference>
<dbReference type="SFLD" id="SFLDS00029">
    <property type="entry name" value="Radical_SAM"/>
    <property type="match status" value="1"/>
</dbReference>
<dbReference type="Gene3D" id="3.20.20.70">
    <property type="entry name" value="Aldolase class I"/>
    <property type="match status" value="1"/>
</dbReference>
<dbReference type="SFLD" id="SFLDG01067">
    <property type="entry name" value="SPASM/twitch_domain_containing"/>
    <property type="match status" value="1"/>
</dbReference>
<dbReference type="Pfam" id="PF04055">
    <property type="entry name" value="Radical_SAM"/>
    <property type="match status" value="1"/>
</dbReference>
<evidence type="ECO:0000259" key="5">
    <source>
        <dbReference type="PROSITE" id="PS51918"/>
    </source>
</evidence>
<sequence length="463" mass="52848">MSIIDKATLAAFNKAVDIGFKKVKKNPQEGMLDIVNIFDKYLIPKSDKENSGKKAIERIRSEFADPNSSWVAYATNMVNEVDENVIKHFVTNVGYNAAFRGNKERNRLQREENCNIPWAILFDPTSACNLKCTGCWAAEYGYKNNLSYDEMASIIKQGNEMGTYVYIMTGGEPLVRKDDIIKLAEEFNDSEFHIFTNGTLIDDAFCKDVQRVGNISFAMSIEGTEESTDSRRGRGVYQRVINAMKLMQKYHLLYGVSICYTSVNYEYVTNDDFIQMLVEHGCKLAWYFHYMPVGNDADPSLMPNAEQRKHVMERVRFIRSKDYPQTIFTIDFQNDGEYIGGCIAGGRNYFHINSAGDMEPCVFIHYSDSNIREKTILEALKSPLFMAYHHNQPFNSNPLKPCPMLENPGRLSKMVNESGAHSTDMISPESAEHLEEKCIPYAKQWNPSAEEIWSHSKHSKQAK</sequence>
<keyword evidence="7" id="KW-1185">Reference proteome</keyword>
<dbReference type="InterPro" id="IPR007197">
    <property type="entry name" value="rSAM"/>
</dbReference>
<evidence type="ECO:0000256" key="3">
    <source>
        <dbReference type="ARBA" id="ARBA00023004"/>
    </source>
</evidence>